<protein>
    <submittedName>
        <fullName evidence="1">Uncharacterized protein</fullName>
    </submittedName>
</protein>
<proteinExistence type="predicted"/>
<keyword evidence="2" id="KW-1185">Reference proteome</keyword>
<dbReference type="RefSeq" id="WP_039140743.1">
    <property type="nucleotide sequence ID" value="NZ_JSVC01000015.1"/>
</dbReference>
<dbReference type="InterPro" id="IPR024422">
    <property type="entry name" value="Protein_unknown_function_OB"/>
</dbReference>
<dbReference type="OrthoDB" id="673558at2"/>
<sequence>MAKKRIIAIAIVAIVLSGGYGYYLYNKPRATAESTRTDVTTDARTLYGAFEQDEPRANGMYLNKMIEVKGKVQRVDTSAGNMVILLETGGAGNINCSMASLPSPAVLNQEIVVKGTCAGYLLDVNLVDCIIKENQ</sequence>
<organism evidence="1 2">
    <name type="scientific">Flavihumibacter solisilvae</name>
    <dbReference type="NCBI Taxonomy" id="1349421"/>
    <lineage>
        <taxon>Bacteria</taxon>
        <taxon>Pseudomonadati</taxon>
        <taxon>Bacteroidota</taxon>
        <taxon>Chitinophagia</taxon>
        <taxon>Chitinophagales</taxon>
        <taxon>Chitinophagaceae</taxon>
        <taxon>Flavihumibacter</taxon>
    </lineage>
</organism>
<evidence type="ECO:0000313" key="2">
    <source>
        <dbReference type="Proteomes" id="UP000031408"/>
    </source>
</evidence>
<gene>
    <name evidence="1" type="ORF">OI18_14085</name>
</gene>
<dbReference type="Pfam" id="PF12869">
    <property type="entry name" value="tRNA_anti-like"/>
    <property type="match status" value="1"/>
</dbReference>
<dbReference type="AlphaFoldDB" id="A0A0C1IIU7"/>
<name>A0A0C1IIU7_9BACT</name>
<dbReference type="STRING" id="1349421.OI18_14085"/>
<comment type="caution">
    <text evidence="1">The sequence shown here is derived from an EMBL/GenBank/DDBJ whole genome shotgun (WGS) entry which is preliminary data.</text>
</comment>
<accession>A0A0C1IIU7</accession>
<evidence type="ECO:0000313" key="1">
    <source>
        <dbReference type="EMBL" id="KIC94120.1"/>
    </source>
</evidence>
<dbReference type="Proteomes" id="UP000031408">
    <property type="component" value="Unassembled WGS sequence"/>
</dbReference>
<reference evidence="1 2" key="1">
    <citation type="submission" date="2014-11" db="EMBL/GenBank/DDBJ databases">
        <title>Genome sequence of Flavihumibacter solisilvae 3-3.</title>
        <authorList>
            <person name="Zhou G."/>
            <person name="Li M."/>
            <person name="Wang G."/>
        </authorList>
    </citation>
    <scope>NUCLEOTIDE SEQUENCE [LARGE SCALE GENOMIC DNA]</scope>
    <source>
        <strain evidence="1 2">3-3</strain>
    </source>
</reference>
<dbReference type="EMBL" id="JSVC01000015">
    <property type="protein sequence ID" value="KIC94120.1"/>
    <property type="molecule type" value="Genomic_DNA"/>
</dbReference>